<gene>
    <name evidence="1" type="ORF">PTTW11_09818</name>
</gene>
<sequence length="65" mass="6482">MKFSAILALAAASVAMASPAVASLERSVKEVRNAAVNVAALSCVECPCNGFSGACTCIPNGCCCK</sequence>
<proteinExistence type="predicted"/>
<dbReference type="Proteomes" id="UP000472372">
    <property type="component" value="Chromosome 9"/>
</dbReference>
<name>A0A6S6WIC8_9PLEO</name>
<reference evidence="1" key="1">
    <citation type="submission" date="2021-02" db="EMBL/GenBank/DDBJ databases">
        <authorList>
            <person name="Syme A R."/>
            <person name="Syme A R."/>
            <person name="Moolhuijzen P."/>
        </authorList>
    </citation>
    <scope>NUCLEOTIDE SEQUENCE</scope>
    <source>
        <strain evidence="1">W1-1</strain>
    </source>
</reference>
<dbReference type="AlphaFoldDB" id="A0A6S6WIC8"/>
<organism evidence="1 2">
    <name type="scientific">Pyrenophora teres f. teres</name>
    <dbReference type="NCBI Taxonomy" id="97479"/>
    <lineage>
        <taxon>Eukaryota</taxon>
        <taxon>Fungi</taxon>
        <taxon>Dikarya</taxon>
        <taxon>Ascomycota</taxon>
        <taxon>Pezizomycotina</taxon>
        <taxon>Dothideomycetes</taxon>
        <taxon>Pleosporomycetidae</taxon>
        <taxon>Pleosporales</taxon>
        <taxon>Pleosporineae</taxon>
        <taxon>Pleosporaceae</taxon>
        <taxon>Pyrenophora</taxon>
    </lineage>
</organism>
<protein>
    <submittedName>
        <fullName evidence="1">Uncharacterized protein</fullName>
    </submittedName>
</protein>
<dbReference type="EMBL" id="HG992985">
    <property type="protein sequence ID" value="CAE7208345.1"/>
    <property type="molecule type" value="Genomic_DNA"/>
</dbReference>
<accession>A0A6S6WIC8</accession>
<evidence type="ECO:0000313" key="2">
    <source>
        <dbReference type="Proteomes" id="UP000472372"/>
    </source>
</evidence>
<evidence type="ECO:0000313" key="1">
    <source>
        <dbReference type="EMBL" id="CAE7208345.1"/>
    </source>
</evidence>